<reference evidence="1 2" key="1">
    <citation type="submission" date="2016-07" db="EMBL/GenBank/DDBJ databases">
        <title>Pervasive Adenine N6-methylation of Active Genes in Fungi.</title>
        <authorList>
            <consortium name="DOE Joint Genome Institute"/>
            <person name="Mondo S.J."/>
            <person name="Dannebaum R.O."/>
            <person name="Kuo R.C."/>
            <person name="Labutti K."/>
            <person name="Haridas S."/>
            <person name="Kuo A."/>
            <person name="Salamov A."/>
            <person name="Ahrendt S.R."/>
            <person name="Lipzen A."/>
            <person name="Sullivan W."/>
            <person name="Andreopoulos W.B."/>
            <person name="Clum A."/>
            <person name="Lindquist E."/>
            <person name="Daum C."/>
            <person name="Ramamoorthy G.K."/>
            <person name="Gryganskyi A."/>
            <person name="Culley D."/>
            <person name="Magnuson J.K."/>
            <person name="James T.Y."/>
            <person name="O'Malley M.A."/>
            <person name="Stajich J.E."/>
            <person name="Spatafora J.W."/>
            <person name="Visel A."/>
            <person name="Grigoriev I.V."/>
        </authorList>
    </citation>
    <scope>NUCLEOTIDE SEQUENCE [LARGE SCALE GENOMIC DNA]</scope>
    <source>
        <strain evidence="1 2">12-1054</strain>
    </source>
</reference>
<evidence type="ECO:0000313" key="1">
    <source>
        <dbReference type="EMBL" id="ORY83106.1"/>
    </source>
</evidence>
<evidence type="ECO:0000313" key="2">
    <source>
        <dbReference type="Proteomes" id="UP000193685"/>
    </source>
</evidence>
<dbReference type="PANTHER" id="PTHR31551">
    <property type="entry name" value="PRE-MRNA-SPLICING FACTOR CWF18"/>
    <property type="match status" value="1"/>
</dbReference>
<gene>
    <name evidence="1" type="ORF">BCR37DRAFT_346478</name>
</gene>
<dbReference type="PANTHER" id="PTHR31551:SF1">
    <property type="entry name" value="COILED-COIL DOMAIN-CONTAINING PROTEIN 12"/>
    <property type="match status" value="1"/>
</dbReference>
<dbReference type="AlphaFoldDB" id="A0A1Y2FIN0"/>
<proteinExistence type="predicted"/>
<dbReference type="InterPro" id="IPR013169">
    <property type="entry name" value="mRNA_splic_Cwf18-like"/>
</dbReference>
<dbReference type="OrthoDB" id="10261348at2759"/>
<protein>
    <submittedName>
        <fullName evidence="1">mRNA splicing factor</fullName>
    </submittedName>
</protein>
<dbReference type="EMBL" id="MCFI01000008">
    <property type="protein sequence ID" value="ORY83106.1"/>
    <property type="molecule type" value="Genomic_DNA"/>
</dbReference>
<sequence>MSLDENARKRKERLAQLQATKRKHSALEDTEAAAAVIAEGPDEADDDEPALKLKVARNYDMETKLPKLGFLNAGEMTGAADTVENRSKALIAEAEAAQEDGEEDAPLDLEQLQPKKPDWDLKRDLEARMEPLRKKEQQVIDGLVRERIRAAKAGGTKQIDGSAMLRQSNRLEAQAHEV</sequence>
<comment type="caution">
    <text evidence="1">The sequence shown here is derived from an EMBL/GenBank/DDBJ whole genome shotgun (WGS) entry which is preliminary data.</text>
</comment>
<organism evidence="1 2">
    <name type="scientific">Protomyces lactucae-debilis</name>
    <dbReference type="NCBI Taxonomy" id="2754530"/>
    <lineage>
        <taxon>Eukaryota</taxon>
        <taxon>Fungi</taxon>
        <taxon>Dikarya</taxon>
        <taxon>Ascomycota</taxon>
        <taxon>Taphrinomycotina</taxon>
        <taxon>Taphrinomycetes</taxon>
        <taxon>Taphrinales</taxon>
        <taxon>Protomycetaceae</taxon>
        <taxon>Protomyces</taxon>
    </lineage>
</organism>
<keyword evidence="2" id="KW-1185">Reference proteome</keyword>
<dbReference type="GO" id="GO:0005684">
    <property type="term" value="C:U2-type spliceosomal complex"/>
    <property type="evidence" value="ECO:0007669"/>
    <property type="project" value="TreeGrafter"/>
</dbReference>
<dbReference type="Proteomes" id="UP000193685">
    <property type="component" value="Unassembled WGS sequence"/>
</dbReference>
<dbReference type="GO" id="GO:0071014">
    <property type="term" value="C:post-mRNA release spliceosomal complex"/>
    <property type="evidence" value="ECO:0007669"/>
    <property type="project" value="TreeGrafter"/>
</dbReference>
<name>A0A1Y2FIN0_PROLT</name>
<dbReference type="STRING" id="56484.A0A1Y2FIN0"/>
<accession>A0A1Y2FIN0</accession>
<dbReference type="OMA" id="MLVQGIH"/>
<dbReference type="Pfam" id="PF08315">
    <property type="entry name" value="cwf18"/>
    <property type="match status" value="1"/>
</dbReference>
<dbReference type="RefSeq" id="XP_040725687.1">
    <property type="nucleotide sequence ID" value="XM_040867689.1"/>
</dbReference>
<dbReference type="GeneID" id="63784288"/>